<protein>
    <recommendedName>
        <fullName evidence="6">Nuclear protein DGCR14</fullName>
    </recommendedName>
</protein>
<comment type="similarity">
    <text evidence="2">Belongs to the ESS2 family.</text>
</comment>
<evidence type="ECO:0000256" key="4">
    <source>
        <dbReference type="SAM" id="MobiDB-lite"/>
    </source>
</evidence>
<dbReference type="InterPro" id="IPR019148">
    <property type="entry name" value="Nuclear_protein_DGCR14_ESS-2"/>
</dbReference>
<reference evidence="5" key="1">
    <citation type="submission" date="2019-09" db="EMBL/GenBank/DDBJ databases">
        <authorList>
            <person name="Zhang L."/>
        </authorList>
    </citation>
    <scope>NUCLEOTIDE SEQUENCE</scope>
</reference>
<dbReference type="Gramene" id="NC7G0278910.1">
    <property type="protein sequence ID" value="NC7G0278910.1:cds"/>
    <property type="gene ID" value="NC7G0278910"/>
</dbReference>
<feature type="region of interest" description="Disordered" evidence="4">
    <location>
        <begin position="105"/>
        <end position="163"/>
    </location>
</feature>
<proteinExistence type="inferred from homology"/>
<evidence type="ECO:0000256" key="3">
    <source>
        <dbReference type="ARBA" id="ARBA00023242"/>
    </source>
</evidence>
<dbReference type="GO" id="GO:0000398">
    <property type="term" value="P:mRNA splicing, via spliceosome"/>
    <property type="evidence" value="ECO:0007669"/>
    <property type="project" value="EnsemblPlants"/>
</dbReference>
<evidence type="ECO:0000313" key="5">
    <source>
        <dbReference type="EMBL" id="VVW55945.1"/>
    </source>
</evidence>
<keyword evidence="3" id="KW-0539">Nucleus</keyword>
<feature type="region of interest" description="Disordered" evidence="4">
    <location>
        <begin position="332"/>
        <end position="360"/>
    </location>
</feature>
<evidence type="ECO:0000256" key="1">
    <source>
        <dbReference type="ARBA" id="ARBA00004123"/>
    </source>
</evidence>
<gene>
    <name evidence="5" type="ORF">NYM_LOCUS23782</name>
</gene>
<feature type="region of interest" description="Disordered" evidence="4">
    <location>
        <begin position="459"/>
        <end position="492"/>
    </location>
</feature>
<comment type="subcellular location">
    <subcellularLocation>
        <location evidence="1">Nucleus</location>
    </subcellularLocation>
</comment>
<dbReference type="AlphaFoldDB" id="A0A5K1EXG8"/>
<organism evidence="5">
    <name type="scientific">Nymphaea colorata</name>
    <name type="common">pocket water lily</name>
    <dbReference type="NCBI Taxonomy" id="210225"/>
    <lineage>
        <taxon>Eukaryota</taxon>
        <taxon>Viridiplantae</taxon>
        <taxon>Streptophyta</taxon>
        <taxon>Embryophyta</taxon>
        <taxon>Tracheophyta</taxon>
        <taxon>Spermatophyta</taxon>
        <taxon>Magnoliopsida</taxon>
        <taxon>Nymphaeales</taxon>
        <taxon>Nymphaeaceae</taxon>
        <taxon>Nymphaea</taxon>
    </lineage>
</organism>
<accession>A0A5K1EXG8</accession>
<feature type="compositionally biased region" description="Basic and acidic residues" evidence="4">
    <location>
        <begin position="131"/>
        <end position="142"/>
    </location>
</feature>
<dbReference type="EMBL" id="LR721785">
    <property type="protein sequence ID" value="VVW55945.1"/>
    <property type="molecule type" value="Genomic_DNA"/>
</dbReference>
<dbReference type="GO" id="GO:0071013">
    <property type="term" value="C:catalytic step 2 spliceosome"/>
    <property type="evidence" value="ECO:0007669"/>
    <property type="project" value="TreeGrafter"/>
</dbReference>
<evidence type="ECO:0000256" key="2">
    <source>
        <dbReference type="ARBA" id="ARBA00009072"/>
    </source>
</evidence>
<feature type="region of interest" description="Disordered" evidence="4">
    <location>
        <begin position="1"/>
        <end position="47"/>
    </location>
</feature>
<name>A0A5K1EXG8_9MAGN</name>
<dbReference type="Pfam" id="PF09751">
    <property type="entry name" value="Es2"/>
    <property type="match status" value="1"/>
</dbReference>
<sequence length="492" mass="53867">MLATPGRSPRHLSLPESAATPLRSPNPNSVPDASGEQRPLKRRRPSHPIVLDEDTYIAAIEGIIERDFFPDIPKLHDRLDWLSAVRSGDPLQIRDAQLKILERRRASGGGSGSGRHATLTPRSVSVVTPWTHDRTPDQRQESSIEENASNPLAGEGDGAEPAVDSSLSLDAFLRRYTSEDNDSFSKILEKVNRKRRERNRYLTEGETSSGAVAAPENVKRVTDGFGTSGQPTDTLEGWKFTAQNLLMYGSVSRDEAPLTEAELAQRLKAATKEVDAANTRFSGKLADSRLPEEDGQVTILYTPVRGNSPATTWPFSGRGSDKAKKYDLEDLRRTPEDGKGGYSYVRTPSPEPGVEESPFMTWGEIEGTPLRLESEDMTEGPQFKMPDLASRDVKAHNLSREAGRRLREKSRLFGKAGLPLPRGRSASPGLQGLSPAAQKFVKKVMAKAGSGVDETLRASYRASPLPFGTPKTASRSHSRFGRESSLRSPSCP</sequence>
<evidence type="ECO:0008006" key="6">
    <source>
        <dbReference type="Google" id="ProtNLM"/>
    </source>
</evidence>
<dbReference type="OrthoDB" id="19679at2759"/>
<dbReference type="OMA" id="YKAWNTV"/>
<dbReference type="PANTHER" id="PTHR12940:SF0">
    <property type="entry name" value="SPLICING FACTOR ESS-2 HOMOLOG"/>
    <property type="match status" value="1"/>
</dbReference>
<dbReference type="PANTHER" id="PTHR12940">
    <property type="entry name" value="ES-2 PROTEIN - RELATED"/>
    <property type="match status" value="1"/>
</dbReference>